<feature type="transmembrane region" description="Helical" evidence="8">
    <location>
        <begin position="108"/>
        <end position="131"/>
    </location>
</feature>
<dbReference type="GO" id="GO:0044038">
    <property type="term" value="P:cell wall macromolecule biosynthetic process"/>
    <property type="evidence" value="ECO:0007669"/>
    <property type="project" value="TreeGrafter"/>
</dbReference>
<evidence type="ECO:0000256" key="7">
    <source>
        <dbReference type="PIRSR" id="PIRSR600715-1"/>
    </source>
</evidence>
<dbReference type="EMBL" id="AP018558">
    <property type="protein sequence ID" value="BBD78246.1"/>
    <property type="molecule type" value="Genomic_DNA"/>
</dbReference>
<keyword evidence="7" id="KW-0460">Magnesium</keyword>
<protein>
    <submittedName>
        <fullName evidence="9">Glycosyltransferase</fullName>
    </submittedName>
</protein>
<feature type="binding site" evidence="7">
    <location>
        <position position="161"/>
    </location>
    <ligand>
        <name>Mg(2+)</name>
        <dbReference type="ChEBI" id="CHEBI:18420"/>
    </ligand>
</feature>
<feature type="transmembrane region" description="Helical" evidence="8">
    <location>
        <begin position="192"/>
        <end position="210"/>
    </location>
</feature>
<dbReference type="GO" id="GO:0046872">
    <property type="term" value="F:metal ion binding"/>
    <property type="evidence" value="ECO:0007669"/>
    <property type="project" value="UniProtKB-KW"/>
</dbReference>
<feature type="transmembrane region" description="Helical" evidence="8">
    <location>
        <begin position="53"/>
        <end position="72"/>
    </location>
</feature>
<organism evidence="9 10">
    <name type="scientific">Hydrogenophilus thermoluteolus</name>
    <name type="common">Pseudomonas hydrogenothermophila</name>
    <dbReference type="NCBI Taxonomy" id="297"/>
    <lineage>
        <taxon>Bacteria</taxon>
        <taxon>Pseudomonadati</taxon>
        <taxon>Pseudomonadota</taxon>
        <taxon>Hydrogenophilia</taxon>
        <taxon>Hydrogenophilales</taxon>
        <taxon>Hydrogenophilaceae</taxon>
        <taxon>Hydrogenophilus</taxon>
    </lineage>
</organism>
<dbReference type="InterPro" id="IPR000715">
    <property type="entry name" value="Glycosyl_transferase_4"/>
</dbReference>
<feature type="transmembrane region" description="Helical" evidence="8">
    <location>
        <begin position="312"/>
        <end position="329"/>
    </location>
</feature>
<dbReference type="GO" id="GO:0016780">
    <property type="term" value="F:phosphotransferase activity, for other substituted phosphate groups"/>
    <property type="evidence" value="ECO:0007669"/>
    <property type="project" value="InterPro"/>
</dbReference>
<proteinExistence type="predicted"/>
<dbReference type="KEGG" id="htl:HPTL_1992"/>
<evidence type="ECO:0000313" key="9">
    <source>
        <dbReference type="EMBL" id="BBD78246.1"/>
    </source>
</evidence>
<feature type="transmembrane region" description="Helical" evidence="8">
    <location>
        <begin position="222"/>
        <end position="240"/>
    </location>
</feature>
<feature type="transmembrane region" description="Helical" evidence="8">
    <location>
        <begin position="169"/>
        <end position="186"/>
    </location>
</feature>
<dbReference type="Proteomes" id="UP000262004">
    <property type="component" value="Chromosome"/>
</dbReference>
<evidence type="ECO:0000256" key="8">
    <source>
        <dbReference type="SAM" id="Phobius"/>
    </source>
</evidence>
<feature type="transmembrane region" description="Helical" evidence="8">
    <location>
        <begin position="246"/>
        <end position="266"/>
    </location>
</feature>
<name>A0A2Z6E0D3_HYDTE</name>
<keyword evidence="5 8" id="KW-1133">Transmembrane helix</keyword>
<keyword evidence="10" id="KW-1185">Reference proteome</keyword>
<dbReference type="CDD" id="cd06912">
    <property type="entry name" value="GT_MraY_like"/>
    <property type="match status" value="1"/>
</dbReference>
<evidence type="ECO:0000256" key="1">
    <source>
        <dbReference type="ARBA" id="ARBA00004651"/>
    </source>
</evidence>
<feature type="transmembrane region" description="Helical" evidence="8">
    <location>
        <begin position="6"/>
        <end position="24"/>
    </location>
</feature>
<keyword evidence="7" id="KW-0479">Metal-binding</keyword>
<feature type="transmembrane region" description="Helical" evidence="8">
    <location>
        <begin position="143"/>
        <end position="162"/>
    </location>
</feature>
<keyword evidence="4 8" id="KW-0812">Transmembrane</keyword>
<evidence type="ECO:0000256" key="5">
    <source>
        <dbReference type="ARBA" id="ARBA00022989"/>
    </source>
</evidence>
<dbReference type="PANTHER" id="PTHR22926">
    <property type="entry name" value="PHOSPHO-N-ACETYLMURAMOYL-PENTAPEPTIDE-TRANSFERASE"/>
    <property type="match status" value="1"/>
</dbReference>
<keyword evidence="6 8" id="KW-0472">Membrane</keyword>
<dbReference type="GO" id="GO:0005886">
    <property type="term" value="C:plasma membrane"/>
    <property type="evidence" value="ECO:0007669"/>
    <property type="project" value="UniProtKB-SubCell"/>
</dbReference>
<comment type="subcellular location">
    <subcellularLocation>
        <location evidence="1">Cell membrane</location>
        <topology evidence="1">Multi-pass membrane protein</topology>
    </subcellularLocation>
</comment>
<sequence>MTTFGLVVLVMAAVVAWSVTAVIVRWSHWHHHLTADHDLNGVQKFHAQPVPRIGGVSILLALLLAWSASWLWEQQSPDAVFLLLAGLPAFATGLAEDLTKRVGVLPRLLATGISAAWGMGLVGSVLNRLGIPGVDDLLSNVPFLAWVLTMVAVAGVANAINIIDGFNGLASGSSILMFSAFGLVAWQLEDALLLQVCLTMIGALLGFMAWNWPGGKIFLGDGGAYLVGFVLAEVAVLLVVRHPQVSPWFCLLVCSYPVTETLFSICRRKFSRGASPGLPDRMHLHSLVYLRLVRCSSNPCSRTVARNSATSPYLWVLTLIAVFPAVLWWQYPAVMVVSCALFAVVYIGFYRMIVTFSTPKWLIRRLN</sequence>
<dbReference type="OrthoDB" id="9803238at2"/>
<comment type="cofactor">
    <cofactor evidence="7">
        <name>Mg(2+)</name>
        <dbReference type="ChEBI" id="CHEBI:18420"/>
    </cofactor>
</comment>
<evidence type="ECO:0000313" key="10">
    <source>
        <dbReference type="Proteomes" id="UP000262004"/>
    </source>
</evidence>
<feature type="binding site" evidence="7">
    <location>
        <position position="221"/>
    </location>
    <ligand>
        <name>Mg(2+)</name>
        <dbReference type="ChEBI" id="CHEBI:18420"/>
    </ligand>
</feature>
<reference evidence="9 10" key="1">
    <citation type="submission" date="2018-04" db="EMBL/GenBank/DDBJ databases">
        <title>Complete genome sequence of Hydrogenophilus thermoluteolus TH-1.</title>
        <authorList>
            <person name="Arai H."/>
        </authorList>
    </citation>
    <scope>NUCLEOTIDE SEQUENCE [LARGE SCALE GENOMIC DNA]</scope>
    <source>
        <strain evidence="9 10">TH-1</strain>
    </source>
</reference>
<keyword evidence="3 9" id="KW-0808">Transferase</keyword>
<evidence type="ECO:0000256" key="3">
    <source>
        <dbReference type="ARBA" id="ARBA00022679"/>
    </source>
</evidence>
<keyword evidence="2" id="KW-1003">Cell membrane</keyword>
<dbReference type="PANTHER" id="PTHR22926:SF3">
    <property type="entry name" value="UNDECAPRENYL-PHOSPHATE ALPHA-N-ACETYLGLUCOSAMINYL 1-PHOSPHATE TRANSFERASE"/>
    <property type="match status" value="1"/>
</dbReference>
<dbReference type="AlphaFoldDB" id="A0A2Z6E0D3"/>
<evidence type="ECO:0000256" key="4">
    <source>
        <dbReference type="ARBA" id="ARBA00022692"/>
    </source>
</evidence>
<dbReference type="GO" id="GO:0009103">
    <property type="term" value="P:lipopolysaccharide biosynthetic process"/>
    <property type="evidence" value="ECO:0007669"/>
    <property type="project" value="TreeGrafter"/>
</dbReference>
<evidence type="ECO:0000256" key="6">
    <source>
        <dbReference type="ARBA" id="ARBA00023136"/>
    </source>
</evidence>
<gene>
    <name evidence="9" type="ORF">HPTL_1992</name>
</gene>
<dbReference type="GO" id="GO:0071555">
    <property type="term" value="P:cell wall organization"/>
    <property type="evidence" value="ECO:0007669"/>
    <property type="project" value="TreeGrafter"/>
</dbReference>
<feature type="transmembrane region" description="Helical" evidence="8">
    <location>
        <begin position="335"/>
        <end position="354"/>
    </location>
</feature>
<dbReference type="Pfam" id="PF00953">
    <property type="entry name" value="Glycos_transf_4"/>
    <property type="match status" value="1"/>
</dbReference>
<evidence type="ECO:0000256" key="2">
    <source>
        <dbReference type="ARBA" id="ARBA00022475"/>
    </source>
</evidence>
<accession>A0A2Z6E0D3</accession>